<comment type="caution">
    <text evidence="12">The sequence shown here is derived from an EMBL/GenBank/DDBJ whole genome shotgun (WGS) entry which is preliminary data.</text>
</comment>
<comment type="similarity">
    <text evidence="6">Belongs to the acetyltransferase family. OlsB subfamily.</text>
</comment>
<feature type="domain" description="Phospholipid/glycerol acyltransferase" evidence="11">
    <location>
        <begin position="74"/>
        <end position="196"/>
    </location>
</feature>
<dbReference type="Pfam" id="PF19576">
    <property type="entry name" value="Acyltransf_2"/>
    <property type="match status" value="1"/>
</dbReference>
<dbReference type="EC" id="2.3.2.30" evidence="7"/>
<accession>A0ABV7WSM0</accession>
<dbReference type="InterPro" id="IPR016181">
    <property type="entry name" value="Acyl_CoA_acyltransferase"/>
</dbReference>
<dbReference type="InterPro" id="IPR002123">
    <property type="entry name" value="Plipid/glycerol_acylTrfase"/>
</dbReference>
<keyword evidence="13" id="KW-1185">Reference proteome</keyword>
<name>A0ABV7WSM0_9GAMM</name>
<sequence length="584" mass="65814">MKDTNPFRVPIHSKFIAATLEKALGLKPLITAYDSRRDNLTSEQFLDYTLASLKVQVTLQGSSLNEELPESGPVIVVANHPFGGLDGVALTRAVLSVRPDTKVLTNQMLSRIPEFHDVFLGVDVLSKNATAHNLQSVRHADKHLARGGVLIVFPAGEVSAARWNNFSVQDKSWNSMVGRLALKHRASCLPIYIHGRNPAYFYAAGLIHKRLRTLLLPRQLSNKIGYHLKMTIGKRLSEKECTKSASAQALTLQLRMSTYFLAPTKQLISKKLAPVSEVKSSIKQSQLLKDIEHLAPFQLLRKSEFSVYCAPFKELNSVFLALAEAREITFRAAGEGTGNPYDHDQYDKHYLHLFVWDHKNNAIVGGYRLGETDKIIAQQGVAGLYSRSLYKFDERYMEKFGCALEVGRSFVTQAYQRHPSALDLLWRGIGRFVAQHPQYSKLFGCVSISSEHSTMARAFISDAMMESYRAEQRFLDDVKPLVPLKVKNKIWTKAMLAAIQDIAVFNKLVGLCEPGKTVPVLLRHYVALNGKFIGFSINRGFNDSLDGLILVDLHQMPERYLNRYLTKEGAELFKQHREQNERVN</sequence>
<evidence type="ECO:0000256" key="5">
    <source>
        <dbReference type="ARBA" id="ARBA00023315"/>
    </source>
</evidence>
<evidence type="ECO:0000256" key="4">
    <source>
        <dbReference type="ARBA" id="ARBA00023098"/>
    </source>
</evidence>
<dbReference type="Gene3D" id="3.40.630.30">
    <property type="match status" value="1"/>
</dbReference>
<dbReference type="EMBL" id="JBHRYN010000012">
    <property type="protein sequence ID" value="MFC3702285.1"/>
    <property type="molecule type" value="Genomic_DNA"/>
</dbReference>
<evidence type="ECO:0000256" key="2">
    <source>
        <dbReference type="ARBA" id="ARBA00022516"/>
    </source>
</evidence>
<dbReference type="SUPFAM" id="SSF69593">
    <property type="entry name" value="Glycerol-3-phosphate (1)-acyltransferase"/>
    <property type="match status" value="1"/>
</dbReference>
<dbReference type="Proteomes" id="UP001595710">
    <property type="component" value="Unassembled WGS sequence"/>
</dbReference>
<dbReference type="InterPro" id="IPR045746">
    <property type="entry name" value="ACT14924-like_Acyltransf_dom"/>
</dbReference>
<keyword evidence="5 12" id="KW-0012">Acyltransferase</keyword>
<keyword evidence="2" id="KW-0444">Lipid biosynthesis</keyword>
<dbReference type="SMART" id="SM00563">
    <property type="entry name" value="PlsC"/>
    <property type="match status" value="1"/>
</dbReference>
<reference evidence="13" key="1">
    <citation type="journal article" date="2019" name="Int. J. Syst. Evol. Microbiol.">
        <title>The Global Catalogue of Microorganisms (GCM) 10K type strain sequencing project: providing services to taxonomists for standard genome sequencing and annotation.</title>
        <authorList>
            <consortium name="The Broad Institute Genomics Platform"/>
            <consortium name="The Broad Institute Genome Sequencing Center for Infectious Disease"/>
            <person name="Wu L."/>
            <person name="Ma J."/>
        </authorList>
    </citation>
    <scope>NUCLEOTIDE SEQUENCE [LARGE SCALE GENOMIC DNA]</scope>
    <source>
        <strain evidence="13">CECT 8288</strain>
    </source>
</reference>
<evidence type="ECO:0000256" key="6">
    <source>
        <dbReference type="ARBA" id="ARBA00038095"/>
    </source>
</evidence>
<proteinExistence type="inferred from homology"/>
<evidence type="ECO:0000256" key="8">
    <source>
        <dbReference type="ARBA" id="ARBA00039866"/>
    </source>
</evidence>
<dbReference type="SUPFAM" id="SSF55729">
    <property type="entry name" value="Acyl-CoA N-acyltransferases (Nat)"/>
    <property type="match status" value="1"/>
</dbReference>
<comment type="function">
    <text evidence="9">Catalyzes the first step in the biosynthesis of ornithine lipids, which are phosphorus-free membrane lipids. Catalyzes the 3-hydroxyacyl-acyl carrier protein-dependent acylation of ornithine to form lyso-ornithine lipid (LOL).</text>
</comment>
<dbReference type="PANTHER" id="PTHR37323">
    <property type="entry name" value="GCN5-RELATED N-ACETYLTRANSFERASE"/>
    <property type="match status" value="1"/>
</dbReference>
<evidence type="ECO:0000313" key="13">
    <source>
        <dbReference type="Proteomes" id="UP001595710"/>
    </source>
</evidence>
<dbReference type="PANTHER" id="PTHR37323:SF1">
    <property type="entry name" value="L-ORNITHINE N(ALPHA)-ACYLTRANSFERASE"/>
    <property type="match status" value="1"/>
</dbReference>
<evidence type="ECO:0000256" key="9">
    <source>
        <dbReference type="ARBA" id="ARBA00045724"/>
    </source>
</evidence>
<evidence type="ECO:0000256" key="7">
    <source>
        <dbReference type="ARBA" id="ARBA00039058"/>
    </source>
</evidence>
<evidence type="ECO:0000259" key="11">
    <source>
        <dbReference type="SMART" id="SM00563"/>
    </source>
</evidence>
<evidence type="ECO:0000256" key="3">
    <source>
        <dbReference type="ARBA" id="ARBA00022679"/>
    </source>
</evidence>
<dbReference type="GO" id="GO:0016746">
    <property type="term" value="F:acyltransferase activity"/>
    <property type="evidence" value="ECO:0007669"/>
    <property type="project" value="UniProtKB-KW"/>
</dbReference>
<keyword evidence="4" id="KW-0443">Lipid metabolism</keyword>
<gene>
    <name evidence="12" type="ORF">ACFOND_11590</name>
</gene>
<dbReference type="InterPro" id="IPR052351">
    <property type="entry name" value="Ornithine_N-alpha-AT"/>
</dbReference>
<evidence type="ECO:0000256" key="10">
    <source>
        <dbReference type="ARBA" id="ARBA00047785"/>
    </source>
</evidence>
<organism evidence="12 13">
    <name type="scientific">Reinekea marina</name>
    <dbReference type="NCBI Taxonomy" id="1310421"/>
    <lineage>
        <taxon>Bacteria</taxon>
        <taxon>Pseudomonadati</taxon>
        <taxon>Pseudomonadota</taxon>
        <taxon>Gammaproteobacteria</taxon>
        <taxon>Oceanospirillales</taxon>
        <taxon>Saccharospirillaceae</taxon>
        <taxon>Reinekea</taxon>
    </lineage>
</organism>
<dbReference type="CDD" id="cd07986">
    <property type="entry name" value="LPLAT_ACT14924-like"/>
    <property type="match status" value="1"/>
</dbReference>
<comment type="pathway">
    <text evidence="1">Lipid metabolism.</text>
</comment>
<protein>
    <recommendedName>
        <fullName evidence="8">L-ornithine N(alpha)-acyltransferase</fullName>
        <ecNumber evidence="7">2.3.2.30</ecNumber>
    </recommendedName>
</protein>
<evidence type="ECO:0000256" key="1">
    <source>
        <dbReference type="ARBA" id="ARBA00005189"/>
    </source>
</evidence>
<dbReference type="Pfam" id="PF13444">
    <property type="entry name" value="Acetyltransf_5"/>
    <property type="match status" value="1"/>
</dbReference>
<dbReference type="RefSeq" id="WP_290281400.1">
    <property type="nucleotide sequence ID" value="NZ_JAUFQI010000001.1"/>
</dbReference>
<evidence type="ECO:0000313" key="12">
    <source>
        <dbReference type="EMBL" id="MFC3702285.1"/>
    </source>
</evidence>
<comment type="catalytic activity">
    <reaction evidence="10">
        <text>a (3R)-hydroxyacyl-[ACP] + L-ornithine = a lyso-ornithine lipid + holo-[ACP] + H(+)</text>
        <dbReference type="Rhea" id="RHEA:20633"/>
        <dbReference type="Rhea" id="RHEA-COMP:9685"/>
        <dbReference type="Rhea" id="RHEA-COMP:9945"/>
        <dbReference type="ChEBI" id="CHEBI:15378"/>
        <dbReference type="ChEBI" id="CHEBI:46911"/>
        <dbReference type="ChEBI" id="CHEBI:64479"/>
        <dbReference type="ChEBI" id="CHEBI:78827"/>
        <dbReference type="ChEBI" id="CHEBI:138482"/>
        <dbReference type="EC" id="2.3.2.30"/>
    </reaction>
    <physiologicalReaction direction="left-to-right" evidence="10">
        <dbReference type="Rhea" id="RHEA:20634"/>
    </physiologicalReaction>
</comment>
<keyword evidence="3" id="KW-0808">Transferase</keyword>